<dbReference type="Proteomes" id="UP000189796">
    <property type="component" value="Chromosome I"/>
</dbReference>
<dbReference type="SUPFAM" id="SSF56281">
    <property type="entry name" value="Metallo-hydrolase/oxidoreductase"/>
    <property type="match status" value="1"/>
</dbReference>
<dbReference type="GO" id="GO:0016787">
    <property type="term" value="F:hydrolase activity"/>
    <property type="evidence" value="ECO:0007669"/>
    <property type="project" value="UniProtKB-KW"/>
</dbReference>
<reference evidence="5 6" key="1">
    <citation type="submission" date="2016-11" db="EMBL/GenBank/DDBJ databases">
        <authorList>
            <person name="Jaros S."/>
            <person name="Januszkiewicz K."/>
            <person name="Wedrychowicz H."/>
        </authorList>
    </citation>
    <scope>NUCLEOTIDE SEQUENCE [LARGE SCALE GENOMIC DNA]</scope>
    <source>
        <strain evidence="5 6">GAS138</strain>
    </source>
</reference>
<dbReference type="EMBL" id="LT670817">
    <property type="protein sequence ID" value="SHH81936.1"/>
    <property type="molecule type" value="Genomic_DNA"/>
</dbReference>
<dbReference type="CDD" id="cd16282">
    <property type="entry name" value="metallo-hydrolase-like_MBL-fold"/>
    <property type="match status" value="1"/>
</dbReference>
<name>A0A1M5W358_9BRAD</name>
<gene>
    <name evidence="5" type="ORF">SAMN05443248_6322</name>
</gene>
<accession>A0A1M5W358</accession>
<dbReference type="InterPro" id="IPR050855">
    <property type="entry name" value="NDM-1-like"/>
</dbReference>
<dbReference type="GO" id="GO:0017001">
    <property type="term" value="P:antibiotic catabolic process"/>
    <property type="evidence" value="ECO:0007669"/>
    <property type="project" value="UniProtKB-ARBA"/>
</dbReference>
<dbReference type="InterPro" id="IPR036866">
    <property type="entry name" value="RibonucZ/Hydroxyglut_hydro"/>
</dbReference>
<evidence type="ECO:0000313" key="6">
    <source>
        <dbReference type="Proteomes" id="UP000189796"/>
    </source>
</evidence>
<keyword evidence="3" id="KW-0472">Membrane</keyword>
<feature type="region of interest" description="Disordered" evidence="2">
    <location>
        <begin position="1"/>
        <end position="23"/>
    </location>
</feature>
<dbReference type="OrthoDB" id="420651at2"/>
<dbReference type="SMART" id="SM00849">
    <property type="entry name" value="Lactamase_B"/>
    <property type="match status" value="1"/>
</dbReference>
<sequence>MKGEKLATDRNRLSRGRGRRAHPDGHARWALCFVGIVLGTIFVLALPSRVSHAQPQQPALTPLPVSEVAPGVYAHVGDIAMMNKTNQGDTANVGFVVGDDAVAVIDSGGSVREGARLLAAIRAVTPKPVRYVVNTHVHPDHIFGNAAFVRNGTIFVGHHNLPRAMTARGEFYLKAFREVLGDALIDEVKIVPPTLLVDDEMQLDLGGRTLTLKAWQAAHTDNDLTVFDNTSSTLFAGDLLFVGHIPVIDGSVRGFLGDLQALLRIPATRVVPGHGPIVGDWRGAVDNERRYLDGLVTEVRGLIAKGTPLTEAARKAGRSEKSQWQLFDEYSSRNVIAAFGELEWE</sequence>
<dbReference type="AlphaFoldDB" id="A0A1M5W358"/>
<evidence type="ECO:0000256" key="2">
    <source>
        <dbReference type="SAM" id="MobiDB-lite"/>
    </source>
</evidence>
<dbReference type="InterPro" id="IPR001279">
    <property type="entry name" value="Metallo-B-lactamas"/>
</dbReference>
<dbReference type="Gene3D" id="3.60.15.10">
    <property type="entry name" value="Ribonuclease Z/Hydroxyacylglutathione hydrolase-like"/>
    <property type="match status" value="1"/>
</dbReference>
<feature type="domain" description="Metallo-beta-lactamase" evidence="4">
    <location>
        <begin position="90"/>
        <end position="274"/>
    </location>
</feature>
<evidence type="ECO:0000256" key="3">
    <source>
        <dbReference type="SAM" id="Phobius"/>
    </source>
</evidence>
<evidence type="ECO:0000259" key="4">
    <source>
        <dbReference type="SMART" id="SM00849"/>
    </source>
</evidence>
<protein>
    <submittedName>
        <fullName evidence="5">Quinoprotein relay system zinc metallohydrolase 2</fullName>
    </submittedName>
</protein>
<keyword evidence="3" id="KW-0812">Transmembrane</keyword>
<keyword evidence="3" id="KW-1133">Transmembrane helix</keyword>
<dbReference type="PANTHER" id="PTHR42951:SF4">
    <property type="entry name" value="ACYL-COENZYME A THIOESTERASE MBLAC2"/>
    <property type="match status" value="1"/>
</dbReference>
<dbReference type="Pfam" id="PF00753">
    <property type="entry name" value="Lactamase_B"/>
    <property type="match status" value="1"/>
</dbReference>
<keyword evidence="5" id="KW-0378">Hydrolase</keyword>
<dbReference type="InterPro" id="IPR030829">
    <property type="entry name" value="SoxH-rel_PQQ_2"/>
</dbReference>
<proteinExistence type="inferred from homology"/>
<evidence type="ECO:0000256" key="1">
    <source>
        <dbReference type="ARBA" id="ARBA00005250"/>
    </source>
</evidence>
<comment type="similarity">
    <text evidence="1">Belongs to the metallo-beta-lactamase superfamily. Class-B beta-lactamase family.</text>
</comment>
<organism evidence="5 6">
    <name type="scientific">Bradyrhizobium erythrophlei</name>
    <dbReference type="NCBI Taxonomy" id="1437360"/>
    <lineage>
        <taxon>Bacteria</taxon>
        <taxon>Pseudomonadati</taxon>
        <taxon>Pseudomonadota</taxon>
        <taxon>Alphaproteobacteria</taxon>
        <taxon>Hyphomicrobiales</taxon>
        <taxon>Nitrobacteraceae</taxon>
        <taxon>Bradyrhizobium</taxon>
    </lineage>
</organism>
<feature type="transmembrane region" description="Helical" evidence="3">
    <location>
        <begin position="27"/>
        <end position="46"/>
    </location>
</feature>
<dbReference type="PANTHER" id="PTHR42951">
    <property type="entry name" value="METALLO-BETA-LACTAMASE DOMAIN-CONTAINING"/>
    <property type="match status" value="1"/>
</dbReference>
<evidence type="ECO:0000313" key="5">
    <source>
        <dbReference type="EMBL" id="SHH81936.1"/>
    </source>
</evidence>
<dbReference type="NCBIfam" id="TIGR04559">
    <property type="entry name" value="SoxH_rel_PQQ_2"/>
    <property type="match status" value="1"/>
</dbReference>
<feature type="compositionally biased region" description="Basic and acidic residues" evidence="2">
    <location>
        <begin position="1"/>
        <end position="12"/>
    </location>
</feature>